<dbReference type="InterPro" id="IPR043425">
    <property type="entry name" value="NusG-like"/>
</dbReference>
<dbReference type="GO" id="GO:0031564">
    <property type="term" value="P:transcription antitermination"/>
    <property type="evidence" value="ECO:0007669"/>
    <property type="project" value="UniProtKB-KW"/>
</dbReference>
<dbReference type="SMART" id="SM00738">
    <property type="entry name" value="NGN"/>
    <property type="match status" value="1"/>
</dbReference>
<dbReference type="InterPro" id="IPR006645">
    <property type="entry name" value="NGN-like_dom"/>
</dbReference>
<comment type="caution">
    <text evidence="5">The sequence shown here is derived from an EMBL/GenBank/DDBJ whole genome shotgun (WGS) entry which is preliminary data.</text>
</comment>
<keyword evidence="3" id="KW-0804">Transcription</keyword>
<gene>
    <name evidence="5" type="ORF">DDR33_19740</name>
</gene>
<evidence type="ECO:0000256" key="2">
    <source>
        <dbReference type="ARBA" id="ARBA00023015"/>
    </source>
</evidence>
<keyword evidence="1" id="KW-0889">Transcription antitermination</keyword>
<dbReference type="EMBL" id="QEAS01000019">
    <property type="protein sequence ID" value="PWG78891.1"/>
    <property type="molecule type" value="Genomic_DNA"/>
</dbReference>
<dbReference type="RefSeq" id="WP_109417528.1">
    <property type="nucleotide sequence ID" value="NZ_QEAS01000019.1"/>
</dbReference>
<feature type="domain" description="NusG-like N-terminal" evidence="4">
    <location>
        <begin position="10"/>
        <end position="107"/>
    </location>
</feature>
<keyword evidence="2" id="KW-0805">Transcription regulation</keyword>
<evidence type="ECO:0000259" key="4">
    <source>
        <dbReference type="SMART" id="SM00738"/>
    </source>
</evidence>
<name>A0A2U2PBW4_9SPHI</name>
<keyword evidence="6" id="KW-1185">Reference proteome</keyword>
<accession>A0A2U2PBW4</accession>
<protein>
    <submittedName>
        <fullName evidence="5">Antitermination protein NusG</fullName>
    </submittedName>
</protein>
<proteinExistence type="predicted"/>
<dbReference type="PANTHER" id="PTHR30265">
    <property type="entry name" value="RHO-INTERACTING TRANSCRIPTION TERMINATION FACTOR NUSG"/>
    <property type="match status" value="1"/>
</dbReference>
<dbReference type="Pfam" id="PF02357">
    <property type="entry name" value="NusG"/>
    <property type="match status" value="1"/>
</dbReference>
<dbReference type="InterPro" id="IPR036735">
    <property type="entry name" value="NGN_dom_sf"/>
</dbReference>
<dbReference type="Proteomes" id="UP000245647">
    <property type="component" value="Unassembled WGS sequence"/>
</dbReference>
<evidence type="ECO:0000313" key="5">
    <source>
        <dbReference type="EMBL" id="PWG78891.1"/>
    </source>
</evidence>
<dbReference type="SUPFAM" id="SSF82679">
    <property type="entry name" value="N-utilization substance G protein NusG, N-terminal domain"/>
    <property type="match status" value="1"/>
</dbReference>
<organism evidence="5 6">
    <name type="scientific">Pararcticibacter amylolyticus</name>
    <dbReference type="NCBI Taxonomy" id="2173175"/>
    <lineage>
        <taxon>Bacteria</taxon>
        <taxon>Pseudomonadati</taxon>
        <taxon>Bacteroidota</taxon>
        <taxon>Sphingobacteriia</taxon>
        <taxon>Sphingobacteriales</taxon>
        <taxon>Sphingobacteriaceae</taxon>
        <taxon>Pararcticibacter</taxon>
    </lineage>
</organism>
<evidence type="ECO:0000256" key="3">
    <source>
        <dbReference type="ARBA" id="ARBA00023163"/>
    </source>
</evidence>
<evidence type="ECO:0000313" key="6">
    <source>
        <dbReference type="Proteomes" id="UP000245647"/>
    </source>
</evidence>
<dbReference type="PANTHER" id="PTHR30265:SF4">
    <property type="entry name" value="KOW MOTIF FAMILY PROTEIN, EXPRESSED"/>
    <property type="match status" value="1"/>
</dbReference>
<dbReference type="Gene3D" id="3.30.70.940">
    <property type="entry name" value="NusG, N-terminal domain"/>
    <property type="match status" value="1"/>
</dbReference>
<evidence type="ECO:0000256" key="1">
    <source>
        <dbReference type="ARBA" id="ARBA00022814"/>
    </source>
</evidence>
<dbReference type="AlphaFoldDB" id="A0A2U2PBW4"/>
<dbReference type="OrthoDB" id="9796143at2"/>
<dbReference type="CDD" id="cd09895">
    <property type="entry name" value="NGN_SP_UpxY"/>
    <property type="match status" value="1"/>
</dbReference>
<sequence>MNKRFLPTERSEWLVIYTRSKYEKKVDQLLKQQNIESYCPSVRTRRKWADRMKEVELPLFNSYVFVKINNQEQSKVLQTTGVINFINFSNKPAVVPSTDIEKIQKYVSQYSDIESVSLRNLNIGDQVTFNDGIFFDQHGEVLEVQGKRVLIVIKQLDCALMAKIKTDPSSITMRNSTNYQTLAIQ</sequence>
<dbReference type="NCBIfam" id="NF033644">
    <property type="entry name" value="antiterm_UpxY"/>
    <property type="match status" value="1"/>
</dbReference>
<reference evidence="5 6" key="1">
    <citation type="submission" date="2018-04" db="EMBL/GenBank/DDBJ databases">
        <title>Pedobacter chongqingensis sp. nov., isolated from a rottenly hemp rope.</title>
        <authorList>
            <person name="Cai Y."/>
        </authorList>
    </citation>
    <scope>NUCLEOTIDE SEQUENCE [LARGE SCALE GENOMIC DNA]</scope>
    <source>
        <strain evidence="5 6">FJ4-8</strain>
    </source>
</reference>
<dbReference type="GO" id="GO:0006354">
    <property type="term" value="P:DNA-templated transcription elongation"/>
    <property type="evidence" value="ECO:0007669"/>
    <property type="project" value="InterPro"/>
</dbReference>